<feature type="chain" id="PRO_5045156403" evidence="15">
    <location>
        <begin position="26"/>
        <end position="373"/>
    </location>
</feature>
<feature type="signal peptide" evidence="15">
    <location>
        <begin position="1"/>
        <end position="25"/>
    </location>
</feature>
<dbReference type="InterPro" id="IPR006029">
    <property type="entry name" value="Neurotrans-gated_channel_TM"/>
</dbReference>
<evidence type="ECO:0000256" key="13">
    <source>
        <dbReference type="ARBA" id="ARBA00034099"/>
    </source>
</evidence>
<evidence type="ECO:0000256" key="11">
    <source>
        <dbReference type="ARBA" id="ARBA00023286"/>
    </source>
</evidence>
<evidence type="ECO:0000256" key="14">
    <source>
        <dbReference type="SAM" id="Phobius"/>
    </source>
</evidence>
<keyword evidence="5" id="KW-0770">Synapse</keyword>
<dbReference type="InterPro" id="IPR002394">
    <property type="entry name" value="Nicotinic_acetylcholine_rcpt"/>
</dbReference>
<dbReference type="GeneID" id="102807131"/>
<reference evidence="19" key="1">
    <citation type="submission" date="2025-08" db="UniProtKB">
        <authorList>
            <consortium name="RefSeq"/>
        </authorList>
    </citation>
    <scope>IDENTIFICATION</scope>
    <source>
        <tissue evidence="19">Testes</tissue>
    </source>
</reference>
<sequence length="373" mass="42683">MEAGKMRMFFLVTAMLLVILEPVIASKAGVALVNNLLDNYPKYYVRPVSDEESAIVVKHRMTPIQLIDMDEKNQVVILKTWLAQEWTDDYLFWNPALYSGIKQIQIPITNIWQPDTVLYGSVTSNFQRHFDTDAIINHNGTVTALQPAVIEATCSIDATLFPFDEQRCVFKFASWSYHGGLIDYEVDPTSNIDRFTQNGEWEVLEMPVEKRTEKYVCCPELFPDVTYTIHLRRRSMFYIVNIILPSFLASILISVGFYLPSDSGERVSLCVISILSQFVFLTVISDYMPPTAEVVPYLQRYFFVTIGLAVLSAFVMAYTLSMHFPGPVCPEVPRHIKVVSFRFLADWLARACALNPTVSQNRGDFMMRVKRFL</sequence>
<proteinExistence type="predicted"/>
<keyword evidence="10" id="KW-0325">Glycoprotein</keyword>
<evidence type="ECO:0000256" key="6">
    <source>
        <dbReference type="ARBA" id="ARBA00023065"/>
    </source>
</evidence>
<keyword evidence="1" id="KW-0813">Transport</keyword>
<evidence type="ECO:0000256" key="2">
    <source>
        <dbReference type="ARBA" id="ARBA00022475"/>
    </source>
</evidence>
<keyword evidence="4 14" id="KW-1133">Transmembrane helix</keyword>
<evidence type="ECO:0000256" key="4">
    <source>
        <dbReference type="ARBA" id="ARBA00022989"/>
    </source>
</evidence>
<keyword evidence="15" id="KW-0732">Signal</keyword>
<evidence type="ECO:0000256" key="12">
    <source>
        <dbReference type="ARBA" id="ARBA00023303"/>
    </source>
</evidence>
<dbReference type="InterPro" id="IPR006202">
    <property type="entry name" value="Neur_chan_lig-bd"/>
</dbReference>
<feature type="transmembrane region" description="Helical" evidence="14">
    <location>
        <begin position="267"/>
        <end position="288"/>
    </location>
</feature>
<evidence type="ECO:0000256" key="9">
    <source>
        <dbReference type="ARBA" id="ARBA00023170"/>
    </source>
</evidence>
<feature type="domain" description="Neurotransmitter-gated ion-channel transmembrane" evidence="17">
    <location>
        <begin position="242"/>
        <end position="348"/>
    </location>
</feature>
<dbReference type="Gene3D" id="2.70.170.10">
    <property type="entry name" value="Neurotransmitter-gated ion-channel ligand-binding domain"/>
    <property type="match status" value="1"/>
</dbReference>
<dbReference type="InterPro" id="IPR038050">
    <property type="entry name" value="Neuro_actylchol_rec"/>
</dbReference>
<evidence type="ECO:0000256" key="5">
    <source>
        <dbReference type="ARBA" id="ARBA00023018"/>
    </source>
</evidence>
<dbReference type="CDD" id="cd18997">
    <property type="entry name" value="LGIC_ECD_nAChR"/>
    <property type="match status" value="1"/>
</dbReference>
<evidence type="ECO:0000256" key="10">
    <source>
        <dbReference type="ARBA" id="ARBA00023180"/>
    </source>
</evidence>
<dbReference type="SUPFAM" id="SSF90112">
    <property type="entry name" value="Neurotransmitter-gated ion-channel transmembrane pore"/>
    <property type="match status" value="1"/>
</dbReference>
<keyword evidence="3 14" id="KW-0812">Transmembrane</keyword>
<evidence type="ECO:0000256" key="3">
    <source>
        <dbReference type="ARBA" id="ARBA00022692"/>
    </source>
</evidence>
<dbReference type="Pfam" id="PF02932">
    <property type="entry name" value="Neur_chan_memb"/>
    <property type="match status" value="1"/>
</dbReference>
<organism evidence="18 19">
    <name type="scientific">Saccoglossus kowalevskii</name>
    <name type="common">Acorn worm</name>
    <dbReference type="NCBI Taxonomy" id="10224"/>
    <lineage>
        <taxon>Eukaryota</taxon>
        <taxon>Metazoa</taxon>
        <taxon>Hemichordata</taxon>
        <taxon>Enteropneusta</taxon>
        <taxon>Harrimaniidae</taxon>
        <taxon>Saccoglossus</taxon>
    </lineage>
</organism>
<evidence type="ECO:0000256" key="1">
    <source>
        <dbReference type="ARBA" id="ARBA00022448"/>
    </source>
</evidence>
<evidence type="ECO:0000256" key="7">
    <source>
        <dbReference type="ARBA" id="ARBA00023136"/>
    </source>
</evidence>
<keyword evidence="8" id="KW-1015">Disulfide bond</keyword>
<dbReference type="PRINTS" id="PR00252">
    <property type="entry name" value="NRIONCHANNEL"/>
</dbReference>
<name>A0ABM0M1W3_SACKO</name>
<dbReference type="SUPFAM" id="SSF63712">
    <property type="entry name" value="Nicotinic receptor ligand binding domain-like"/>
    <property type="match status" value="1"/>
</dbReference>
<evidence type="ECO:0000259" key="17">
    <source>
        <dbReference type="Pfam" id="PF02932"/>
    </source>
</evidence>
<evidence type="ECO:0000259" key="16">
    <source>
        <dbReference type="Pfam" id="PF02931"/>
    </source>
</evidence>
<gene>
    <name evidence="19" type="primary">LOC102807131</name>
</gene>
<dbReference type="RefSeq" id="XP_006814004.1">
    <property type="nucleotide sequence ID" value="XM_006813941.1"/>
</dbReference>
<keyword evidence="11" id="KW-1071">Ligand-gated ion channel</keyword>
<evidence type="ECO:0000256" key="15">
    <source>
        <dbReference type="SAM" id="SignalP"/>
    </source>
</evidence>
<keyword evidence="7 14" id="KW-0472">Membrane</keyword>
<feature type="domain" description="Neurotransmitter-gated ion-channel ligand-binding" evidence="16">
    <location>
        <begin position="32"/>
        <end position="234"/>
    </location>
</feature>
<dbReference type="CDD" id="cd19051">
    <property type="entry name" value="LGIC_TM_cation"/>
    <property type="match status" value="1"/>
</dbReference>
<dbReference type="InterPro" id="IPR036734">
    <property type="entry name" value="Neur_chan_lig-bd_sf"/>
</dbReference>
<keyword evidence="12" id="KW-0407">Ion channel</keyword>
<dbReference type="Proteomes" id="UP000694865">
    <property type="component" value="Unplaced"/>
</dbReference>
<dbReference type="PANTHER" id="PTHR18945">
    <property type="entry name" value="NEUROTRANSMITTER GATED ION CHANNEL"/>
    <property type="match status" value="1"/>
</dbReference>
<dbReference type="InterPro" id="IPR036719">
    <property type="entry name" value="Neuro-gated_channel_TM_sf"/>
</dbReference>
<keyword evidence="18" id="KW-1185">Reference proteome</keyword>
<dbReference type="Pfam" id="PF02931">
    <property type="entry name" value="Neur_chan_LBD"/>
    <property type="match status" value="1"/>
</dbReference>
<accession>A0ABM0M1W3</accession>
<dbReference type="PRINTS" id="PR00254">
    <property type="entry name" value="NICOTINICR"/>
</dbReference>
<evidence type="ECO:0000313" key="18">
    <source>
        <dbReference type="Proteomes" id="UP000694865"/>
    </source>
</evidence>
<keyword evidence="2" id="KW-1003">Cell membrane</keyword>
<evidence type="ECO:0000313" key="19">
    <source>
        <dbReference type="RefSeq" id="XP_006814004.1"/>
    </source>
</evidence>
<protein>
    <submittedName>
        <fullName evidence="19">Neuronal acetylcholine receptor subunit alpha-9-II-like</fullName>
    </submittedName>
</protein>
<evidence type="ECO:0000256" key="8">
    <source>
        <dbReference type="ARBA" id="ARBA00023157"/>
    </source>
</evidence>
<feature type="transmembrane region" description="Helical" evidence="14">
    <location>
        <begin position="300"/>
        <end position="320"/>
    </location>
</feature>
<keyword evidence="9" id="KW-0675">Receptor</keyword>
<dbReference type="Gene3D" id="1.20.58.390">
    <property type="entry name" value="Neurotransmitter-gated ion-channel transmembrane domain"/>
    <property type="match status" value="1"/>
</dbReference>
<comment type="subcellular location">
    <subcellularLocation>
        <location evidence="13">Synaptic cell membrane</location>
        <topology evidence="13">Multi-pass membrane protein</topology>
    </subcellularLocation>
</comment>
<keyword evidence="6" id="KW-0406">Ion transport</keyword>
<dbReference type="InterPro" id="IPR006201">
    <property type="entry name" value="Neur_channel"/>
</dbReference>
<feature type="transmembrane region" description="Helical" evidence="14">
    <location>
        <begin position="236"/>
        <end position="260"/>
    </location>
</feature>